<sequence length="209" mass="22481">MIRIVDYGLGNVQAFANMYKRLGFDAARAKSVGDLADASRIILPGVGAFDHAMELLHQSGMRPALEHLVLEKGVPVLGICVGMQILASSSEEGRASGLGWVPGHVRSFHSVPESAQLPMPHMGWNDVVPAAGAPLFAGLGADARFYFLHSYFFDCEERSHVLARASYGFDFGCAVAAGNVYGVQFHPEKSHHYGATLLKNFAELAHAQA</sequence>
<dbReference type="Pfam" id="PF00117">
    <property type="entry name" value="GATase"/>
    <property type="match status" value="1"/>
</dbReference>
<proteinExistence type="inferred from homology"/>
<comment type="subcellular location">
    <subcellularLocation>
        <location evidence="10">Cytoplasm</location>
    </subcellularLocation>
</comment>
<comment type="catalytic activity">
    <reaction evidence="9 10">
        <text>L-glutamine + H2O = L-glutamate + NH4(+)</text>
        <dbReference type="Rhea" id="RHEA:15889"/>
        <dbReference type="ChEBI" id="CHEBI:15377"/>
        <dbReference type="ChEBI" id="CHEBI:28938"/>
        <dbReference type="ChEBI" id="CHEBI:29985"/>
        <dbReference type="ChEBI" id="CHEBI:58359"/>
        <dbReference type="EC" id="3.5.1.2"/>
    </reaction>
</comment>
<comment type="pathway">
    <text evidence="1 10">Amino-acid biosynthesis; L-histidine biosynthesis; L-histidine from 5-phospho-alpha-D-ribose 1-diphosphate: step 5/9.</text>
</comment>
<evidence type="ECO:0000256" key="1">
    <source>
        <dbReference type="ARBA" id="ARBA00005091"/>
    </source>
</evidence>
<dbReference type="InterPro" id="IPR029062">
    <property type="entry name" value="Class_I_gatase-like"/>
</dbReference>
<keyword evidence="5 10" id="KW-0315">Glutamine amidotransferase</keyword>
<dbReference type="PANTHER" id="PTHR42701">
    <property type="entry name" value="IMIDAZOLE GLYCEROL PHOSPHATE SYNTHASE SUBUNIT HISH"/>
    <property type="match status" value="1"/>
</dbReference>
<dbReference type="Gene3D" id="3.40.50.880">
    <property type="match status" value="1"/>
</dbReference>
<keyword evidence="13" id="KW-1185">Reference proteome</keyword>
<evidence type="ECO:0000256" key="3">
    <source>
        <dbReference type="ARBA" id="ARBA00022605"/>
    </source>
</evidence>
<evidence type="ECO:0000256" key="5">
    <source>
        <dbReference type="ARBA" id="ARBA00022962"/>
    </source>
</evidence>
<dbReference type="CDD" id="cd01748">
    <property type="entry name" value="GATase1_IGP_Synthase"/>
    <property type="match status" value="1"/>
</dbReference>
<feature type="active site" evidence="10">
    <location>
        <position position="188"/>
    </location>
</feature>
<gene>
    <name evidence="10 12" type="primary">hisH</name>
    <name evidence="12" type="ORF">NX778_08765</name>
</gene>
<keyword evidence="3 10" id="KW-0028">Amino-acid biosynthesis</keyword>
<organism evidence="12 13">
    <name type="scientific">Massilia terrae</name>
    <dbReference type="NCBI Taxonomy" id="1811224"/>
    <lineage>
        <taxon>Bacteria</taxon>
        <taxon>Pseudomonadati</taxon>
        <taxon>Pseudomonadota</taxon>
        <taxon>Betaproteobacteria</taxon>
        <taxon>Burkholderiales</taxon>
        <taxon>Oxalobacteraceae</taxon>
        <taxon>Telluria group</taxon>
        <taxon>Massilia</taxon>
    </lineage>
</organism>
<dbReference type="InterPro" id="IPR017926">
    <property type="entry name" value="GATASE"/>
</dbReference>
<evidence type="ECO:0000256" key="10">
    <source>
        <dbReference type="HAMAP-Rule" id="MF_00278"/>
    </source>
</evidence>
<evidence type="ECO:0000313" key="12">
    <source>
        <dbReference type="EMBL" id="MCS0658154.1"/>
    </source>
</evidence>
<protein>
    <recommendedName>
        <fullName evidence="10">Imidazole glycerol phosphate synthase subunit HisH</fullName>
        <ecNumber evidence="10">4.3.2.10</ecNumber>
    </recommendedName>
    <alternativeName>
        <fullName evidence="10">IGP synthase glutaminase subunit</fullName>
        <ecNumber evidence="10">3.5.1.2</ecNumber>
    </alternativeName>
    <alternativeName>
        <fullName evidence="10">IGP synthase subunit HisH</fullName>
    </alternativeName>
    <alternativeName>
        <fullName evidence="10">ImGP synthase subunit HisH</fullName>
        <shortName evidence="10">IGPS subunit HisH</shortName>
    </alternativeName>
</protein>
<comment type="caution">
    <text evidence="12">The sequence shown here is derived from an EMBL/GenBank/DDBJ whole genome shotgun (WGS) entry which is preliminary data.</text>
</comment>
<feature type="domain" description="Glutamine amidotransferase" evidence="11">
    <location>
        <begin position="36"/>
        <end position="201"/>
    </location>
</feature>
<evidence type="ECO:0000256" key="9">
    <source>
        <dbReference type="ARBA" id="ARBA00049534"/>
    </source>
</evidence>
<evidence type="ECO:0000259" key="11">
    <source>
        <dbReference type="Pfam" id="PF00117"/>
    </source>
</evidence>
<dbReference type="Proteomes" id="UP001204621">
    <property type="component" value="Unassembled WGS sequence"/>
</dbReference>
<evidence type="ECO:0000256" key="4">
    <source>
        <dbReference type="ARBA" id="ARBA00022801"/>
    </source>
</evidence>
<dbReference type="EMBL" id="JANUGU010000002">
    <property type="protein sequence ID" value="MCS0658154.1"/>
    <property type="molecule type" value="Genomic_DNA"/>
</dbReference>
<evidence type="ECO:0000313" key="13">
    <source>
        <dbReference type="Proteomes" id="UP001204621"/>
    </source>
</evidence>
<accession>A0ABT2CW01</accession>
<reference evidence="12 13" key="1">
    <citation type="submission" date="2022-08" db="EMBL/GenBank/DDBJ databases">
        <title>Reclassification of Massilia species as members of the genera Telluria, Duganella, Pseudoduganella, Mokoshia gen. nov. and Zemynaea gen. nov. using orthogonal and non-orthogonal genome-based approaches.</title>
        <authorList>
            <person name="Bowman J.P."/>
        </authorList>
    </citation>
    <scope>NUCLEOTIDE SEQUENCE [LARGE SCALE GENOMIC DNA]</scope>
    <source>
        <strain evidence="12 13">JCM 31606</strain>
    </source>
</reference>
<dbReference type="PANTHER" id="PTHR42701:SF1">
    <property type="entry name" value="IMIDAZOLE GLYCEROL PHOSPHATE SYNTHASE SUBUNIT HISH"/>
    <property type="match status" value="1"/>
</dbReference>
<evidence type="ECO:0000256" key="7">
    <source>
        <dbReference type="ARBA" id="ARBA00023239"/>
    </source>
</evidence>
<comment type="function">
    <text evidence="10">IGPS catalyzes the conversion of PRFAR and glutamine to IGP, AICAR and glutamate. The HisH subunit catalyzes the hydrolysis of glutamine to glutamate and ammonia as part of the synthesis of IGP and AICAR. The resulting ammonia molecule is channeled to the active site of HisF.</text>
</comment>
<name>A0ABT2CW01_9BURK</name>
<feature type="active site" evidence="10">
    <location>
        <position position="186"/>
    </location>
</feature>
<dbReference type="PROSITE" id="PS51273">
    <property type="entry name" value="GATASE_TYPE_1"/>
    <property type="match status" value="1"/>
</dbReference>
<keyword evidence="4 10" id="KW-0378">Hydrolase</keyword>
<dbReference type="PIRSF" id="PIRSF000495">
    <property type="entry name" value="Amidotransf_hisH"/>
    <property type="match status" value="1"/>
</dbReference>
<keyword evidence="10" id="KW-0963">Cytoplasm</keyword>
<dbReference type="NCBIfam" id="TIGR01855">
    <property type="entry name" value="IMP_synth_hisH"/>
    <property type="match status" value="1"/>
</dbReference>
<dbReference type="HAMAP" id="MF_00278">
    <property type="entry name" value="HisH"/>
    <property type="match status" value="1"/>
</dbReference>
<dbReference type="SUPFAM" id="SSF52317">
    <property type="entry name" value="Class I glutamine amidotransferase-like"/>
    <property type="match status" value="1"/>
</dbReference>
<feature type="active site" description="Nucleophile" evidence="10">
    <location>
        <position position="80"/>
    </location>
</feature>
<dbReference type="GO" id="GO:0016829">
    <property type="term" value="F:lyase activity"/>
    <property type="evidence" value="ECO:0007669"/>
    <property type="project" value="UniProtKB-KW"/>
</dbReference>
<keyword evidence="6 10" id="KW-0368">Histidine biosynthesis</keyword>
<evidence type="ECO:0000256" key="2">
    <source>
        <dbReference type="ARBA" id="ARBA00011152"/>
    </source>
</evidence>
<evidence type="ECO:0000256" key="8">
    <source>
        <dbReference type="ARBA" id="ARBA00047838"/>
    </source>
</evidence>
<comment type="catalytic activity">
    <reaction evidence="8 10">
        <text>5-[(5-phospho-1-deoxy-D-ribulos-1-ylimino)methylamino]-1-(5-phospho-beta-D-ribosyl)imidazole-4-carboxamide + L-glutamine = D-erythro-1-(imidazol-4-yl)glycerol 3-phosphate + 5-amino-1-(5-phospho-beta-D-ribosyl)imidazole-4-carboxamide + L-glutamate + H(+)</text>
        <dbReference type="Rhea" id="RHEA:24793"/>
        <dbReference type="ChEBI" id="CHEBI:15378"/>
        <dbReference type="ChEBI" id="CHEBI:29985"/>
        <dbReference type="ChEBI" id="CHEBI:58278"/>
        <dbReference type="ChEBI" id="CHEBI:58359"/>
        <dbReference type="ChEBI" id="CHEBI:58475"/>
        <dbReference type="ChEBI" id="CHEBI:58525"/>
        <dbReference type="EC" id="4.3.2.10"/>
    </reaction>
</comment>
<dbReference type="InterPro" id="IPR010139">
    <property type="entry name" value="Imidazole-glycPsynth_HisH"/>
</dbReference>
<keyword evidence="7 10" id="KW-0456">Lyase</keyword>
<evidence type="ECO:0000256" key="6">
    <source>
        <dbReference type="ARBA" id="ARBA00023102"/>
    </source>
</evidence>
<dbReference type="RefSeq" id="WP_258811342.1">
    <property type="nucleotide sequence ID" value="NZ_JANUGU010000002.1"/>
</dbReference>
<dbReference type="EC" id="3.5.1.2" evidence="10"/>
<dbReference type="EC" id="4.3.2.10" evidence="10"/>
<comment type="subunit">
    <text evidence="2 10">Heterodimer of HisH and HisF.</text>
</comment>